<keyword evidence="2" id="KW-0805">Transcription regulation</keyword>
<organism evidence="8 9">
    <name type="scientific">Nannocystis pusilla</name>
    <dbReference type="NCBI Taxonomy" id="889268"/>
    <lineage>
        <taxon>Bacteria</taxon>
        <taxon>Pseudomonadati</taxon>
        <taxon>Myxococcota</taxon>
        <taxon>Polyangia</taxon>
        <taxon>Nannocystales</taxon>
        <taxon>Nannocystaceae</taxon>
        <taxon>Nannocystis</taxon>
    </lineage>
</organism>
<dbReference type="PRINTS" id="PR00039">
    <property type="entry name" value="HTHLYSR"/>
</dbReference>
<dbReference type="GO" id="GO:0003677">
    <property type="term" value="F:DNA binding"/>
    <property type="evidence" value="ECO:0007669"/>
    <property type="project" value="UniProtKB-KW"/>
</dbReference>
<dbReference type="PROSITE" id="PS50931">
    <property type="entry name" value="HTH_LYSR"/>
    <property type="match status" value="1"/>
</dbReference>
<keyword evidence="9" id="KW-1185">Reference proteome</keyword>
<dbReference type="GO" id="GO:0003700">
    <property type="term" value="F:DNA-binding transcription factor activity"/>
    <property type="evidence" value="ECO:0007669"/>
    <property type="project" value="InterPro"/>
</dbReference>
<proteinExistence type="inferred from homology"/>
<dbReference type="SUPFAM" id="SSF53850">
    <property type="entry name" value="Periplasmic binding protein-like II"/>
    <property type="match status" value="1"/>
</dbReference>
<dbReference type="InterPro" id="IPR005119">
    <property type="entry name" value="LysR_subst-bd"/>
</dbReference>
<keyword evidence="3" id="KW-0238">DNA-binding</keyword>
<feature type="region of interest" description="Disordered" evidence="6">
    <location>
        <begin position="308"/>
        <end position="332"/>
    </location>
</feature>
<dbReference type="SUPFAM" id="SSF46785">
    <property type="entry name" value="Winged helix' DNA-binding domain"/>
    <property type="match status" value="1"/>
</dbReference>
<comment type="similarity">
    <text evidence="1">Belongs to the LysR transcriptional regulatory family.</text>
</comment>
<keyword evidence="4" id="KW-0010">Activator</keyword>
<accession>A0A9X3F0I2</accession>
<evidence type="ECO:0000313" key="9">
    <source>
        <dbReference type="Proteomes" id="UP001150924"/>
    </source>
</evidence>
<evidence type="ECO:0000313" key="8">
    <source>
        <dbReference type="EMBL" id="MCY1013817.1"/>
    </source>
</evidence>
<sequence>MAWLNYHHLLYFWTVAREGGVAAASRRLRLSQSSISTQLRQLEEQLGQPLFDRSRRRMQLTEAGQTAFRYADEIFGLGREMVDVLQHGSAGRSVRLALGLTDTVQKMIAYRLIEPALQLPEGVQIHCEEDRLERLLPQLASHELDLVVSDEPLPAGSSIKAFNHPLGHSKVTIFAAPTLAGRLQPGFPASLDGAPFLPTATAALRRDLDRWFDQLAIRPRIVGEFDDSALLKVFGQAGAGAFGARSRRPRDRPAVPRQADRRRRGARRALLRSPSSAASNTPGCGRSPTLRASICSPITGEGAVEPIAGTVHPTAPIGEARPAGPRPGRWPG</sequence>
<evidence type="ECO:0000256" key="4">
    <source>
        <dbReference type="ARBA" id="ARBA00023159"/>
    </source>
</evidence>
<dbReference type="PANTHER" id="PTHR30293">
    <property type="entry name" value="TRANSCRIPTIONAL REGULATORY PROTEIN NAC-RELATED"/>
    <property type="match status" value="1"/>
</dbReference>
<dbReference type="Pfam" id="PF03466">
    <property type="entry name" value="LysR_substrate"/>
    <property type="match status" value="1"/>
</dbReference>
<dbReference type="InterPro" id="IPR036390">
    <property type="entry name" value="WH_DNA-bd_sf"/>
</dbReference>
<evidence type="ECO:0000256" key="2">
    <source>
        <dbReference type="ARBA" id="ARBA00023015"/>
    </source>
</evidence>
<feature type="region of interest" description="Disordered" evidence="6">
    <location>
        <begin position="241"/>
        <end position="289"/>
    </location>
</feature>
<dbReference type="FunFam" id="1.10.10.10:FF:000001">
    <property type="entry name" value="LysR family transcriptional regulator"/>
    <property type="match status" value="1"/>
</dbReference>
<dbReference type="InterPro" id="IPR000847">
    <property type="entry name" value="LysR_HTH_N"/>
</dbReference>
<evidence type="ECO:0000256" key="3">
    <source>
        <dbReference type="ARBA" id="ARBA00023125"/>
    </source>
</evidence>
<name>A0A9X3F0I2_9BACT</name>
<dbReference type="InterPro" id="IPR036388">
    <property type="entry name" value="WH-like_DNA-bd_sf"/>
</dbReference>
<evidence type="ECO:0000256" key="1">
    <source>
        <dbReference type="ARBA" id="ARBA00009437"/>
    </source>
</evidence>
<protein>
    <submittedName>
        <fullName evidence="8">LysR family transcriptional regulator</fullName>
    </submittedName>
</protein>
<dbReference type="Proteomes" id="UP001150924">
    <property type="component" value="Unassembled WGS sequence"/>
</dbReference>
<gene>
    <name evidence="8" type="ORF">OV079_51500</name>
</gene>
<dbReference type="Gene3D" id="3.40.190.290">
    <property type="match status" value="1"/>
</dbReference>
<comment type="caution">
    <text evidence="8">The sequence shown here is derived from an EMBL/GenBank/DDBJ whole genome shotgun (WGS) entry which is preliminary data.</text>
</comment>
<dbReference type="GO" id="GO:2000142">
    <property type="term" value="P:regulation of DNA-templated transcription initiation"/>
    <property type="evidence" value="ECO:0007669"/>
    <property type="project" value="TreeGrafter"/>
</dbReference>
<dbReference type="RefSeq" id="WP_267777961.1">
    <property type="nucleotide sequence ID" value="NZ_JAPNKE010000002.1"/>
</dbReference>
<dbReference type="Pfam" id="PF00126">
    <property type="entry name" value="HTH_1"/>
    <property type="match status" value="1"/>
</dbReference>
<evidence type="ECO:0000256" key="6">
    <source>
        <dbReference type="SAM" id="MobiDB-lite"/>
    </source>
</evidence>
<feature type="domain" description="HTH lysR-type" evidence="7">
    <location>
        <begin position="4"/>
        <end position="61"/>
    </location>
</feature>
<dbReference type="PANTHER" id="PTHR30293:SF2">
    <property type="entry name" value="TRANSCRIPTIONAL ACTIVATOR PROTEIN NHAR"/>
    <property type="match status" value="1"/>
</dbReference>
<keyword evidence="5" id="KW-0804">Transcription</keyword>
<feature type="compositionally biased region" description="Basic residues" evidence="6">
    <location>
        <begin position="260"/>
        <end position="270"/>
    </location>
</feature>
<dbReference type="EMBL" id="JAPNKE010000002">
    <property type="protein sequence ID" value="MCY1013817.1"/>
    <property type="molecule type" value="Genomic_DNA"/>
</dbReference>
<reference evidence="8" key="1">
    <citation type="submission" date="2022-11" db="EMBL/GenBank/DDBJ databases">
        <title>Minimal conservation of predation-associated metabolite biosynthetic gene clusters underscores biosynthetic potential of Myxococcota including descriptions for ten novel species: Archangium lansinium sp. nov., Myxococcus landrumus sp. nov., Nannocystis bai.</title>
        <authorList>
            <person name="Ahearne A."/>
            <person name="Stevens C."/>
            <person name="Phillips K."/>
        </authorList>
    </citation>
    <scope>NUCLEOTIDE SEQUENCE</scope>
    <source>
        <strain evidence="8">Na p29</strain>
    </source>
</reference>
<dbReference type="Gene3D" id="1.10.10.10">
    <property type="entry name" value="Winged helix-like DNA-binding domain superfamily/Winged helix DNA-binding domain"/>
    <property type="match status" value="1"/>
</dbReference>
<dbReference type="AlphaFoldDB" id="A0A9X3F0I2"/>
<evidence type="ECO:0000256" key="5">
    <source>
        <dbReference type="ARBA" id="ARBA00023163"/>
    </source>
</evidence>
<evidence type="ECO:0000259" key="7">
    <source>
        <dbReference type="PROSITE" id="PS50931"/>
    </source>
</evidence>